<dbReference type="AlphaFoldDB" id="A0A1G9C7L4"/>
<sequence length="212" mass="25351">MVKTSSYRYGADNVLKTGPHTESFNNEVKTYYMPVEERLKRMKMNPASYVEMKEAGLSDKKIREKWGIDHNKLQKMKNNWDFVNKTLDQMKQILKKHKTTNSNKQRYEESKKEKENLSPEIDYKEKYEKAQKELEQFKERQLKLVHQYESMKNEADNKVVIESDQDYLLAEKVSLLEEQLQTAEHELHIKHDELDTLAKKCYHLMELLKLSC</sequence>
<evidence type="ECO:0000313" key="3">
    <source>
        <dbReference type="EMBL" id="SDK47650.1"/>
    </source>
</evidence>
<keyword evidence="1" id="KW-0175">Coiled coil</keyword>
<evidence type="ECO:0000256" key="2">
    <source>
        <dbReference type="SAM" id="MobiDB-lite"/>
    </source>
</evidence>
<proteinExistence type="predicted"/>
<organism evidence="3 4">
    <name type="scientific">Sediminibacillus albus</name>
    <dbReference type="NCBI Taxonomy" id="407036"/>
    <lineage>
        <taxon>Bacteria</taxon>
        <taxon>Bacillati</taxon>
        <taxon>Bacillota</taxon>
        <taxon>Bacilli</taxon>
        <taxon>Bacillales</taxon>
        <taxon>Bacillaceae</taxon>
        <taxon>Sediminibacillus</taxon>
    </lineage>
</organism>
<reference evidence="3 4" key="1">
    <citation type="submission" date="2016-10" db="EMBL/GenBank/DDBJ databases">
        <authorList>
            <person name="de Groot N.N."/>
        </authorList>
    </citation>
    <scope>NUCLEOTIDE SEQUENCE [LARGE SCALE GENOMIC DNA]</scope>
    <source>
        <strain evidence="3 4">CGMCC 1.6502</strain>
    </source>
</reference>
<dbReference type="Proteomes" id="UP000198694">
    <property type="component" value="Unassembled WGS sequence"/>
</dbReference>
<gene>
    <name evidence="3" type="ORF">SAMN05216243_3295</name>
</gene>
<dbReference type="STRING" id="407036.SAMN05216243_3295"/>
<keyword evidence="4" id="KW-1185">Reference proteome</keyword>
<evidence type="ECO:0000256" key="1">
    <source>
        <dbReference type="SAM" id="Coils"/>
    </source>
</evidence>
<evidence type="ECO:0000313" key="4">
    <source>
        <dbReference type="Proteomes" id="UP000198694"/>
    </source>
</evidence>
<feature type="compositionally biased region" description="Basic and acidic residues" evidence="2">
    <location>
        <begin position="105"/>
        <end position="116"/>
    </location>
</feature>
<protein>
    <submittedName>
        <fullName evidence="3">Uncharacterized protein</fullName>
    </submittedName>
</protein>
<feature type="region of interest" description="Disordered" evidence="2">
    <location>
        <begin position="95"/>
        <end position="116"/>
    </location>
</feature>
<dbReference type="RefSeq" id="WP_139184433.1">
    <property type="nucleotide sequence ID" value="NZ_FNFL01000007.1"/>
</dbReference>
<feature type="coiled-coil region" evidence="1">
    <location>
        <begin position="120"/>
        <end position="193"/>
    </location>
</feature>
<name>A0A1G9C7L4_9BACI</name>
<dbReference type="EMBL" id="FNFL01000007">
    <property type="protein sequence ID" value="SDK47650.1"/>
    <property type="molecule type" value="Genomic_DNA"/>
</dbReference>
<accession>A0A1G9C7L4</accession>
<dbReference type="OrthoDB" id="2971110at2"/>